<accession>A0ACB8SDN4</accession>
<reference evidence="1" key="2">
    <citation type="journal article" date="2022" name="New Phytol.">
        <title>Evolutionary transition to the ectomycorrhizal habit in the genomes of a hyperdiverse lineage of mushroom-forming fungi.</title>
        <authorList>
            <person name="Looney B."/>
            <person name="Miyauchi S."/>
            <person name="Morin E."/>
            <person name="Drula E."/>
            <person name="Courty P.E."/>
            <person name="Kohler A."/>
            <person name="Kuo A."/>
            <person name="LaButti K."/>
            <person name="Pangilinan J."/>
            <person name="Lipzen A."/>
            <person name="Riley R."/>
            <person name="Andreopoulos W."/>
            <person name="He G."/>
            <person name="Johnson J."/>
            <person name="Nolan M."/>
            <person name="Tritt A."/>
            <person name="Barry K.W."/>
            <person name="Grigoriev I.V."/>
            <person name="Nagy L.G."/>
            <person name="Hibbett D."/>
            <person name="Henrissat B."/>
            <person name="Matheny P.B."/>
            <person name="Labbe J."/>
            <person name="Martin F.M."/>
        </authorList>
    </citation>
    <scope>NUCLEOTIDE SEQUENCE</scope>
    <source>
        <strain evidence="1">HHB10654</strain>
    </source>
</reference>
<evidence type="ECO:0000313" key="2">
    <source>
        <dbReference type="Proteomes" id="UP000814140"/>
    </source>
</evidence>
<dbReference type="EMBL" id="MU277552">
    <property type="protein sequence ID" value="KAI0054282.1"/>
    <property type="molecule type" value="Genomic_DNA"/>
</dbReference>
<protein>
    <submittedName>
        <fullName evidence="1">Uncharacterized protein</fullName>
    </submittedName>
</protein>
<proteinExistence type="predicted"/>
<gene>
    <name evidence="1" type="ORF">BV25DRAFT_1833704</name>
</gene>
<keyword evidence="2" id="KW-1185">Reference proteome</keyword>
<organism evidence="1 2">
    <name type="scientific">Artomyces pyxidatus</name>
    <dbReference type="NCBI Taxonomy" id="48021"/>
    <lineage>
        <taxon>Eukaryota</taxon>
        <taxon>Fungi</taxon>
        <taxon>Dikarya</taxon>
        <taxon>Basidiomycota</taxon>
        <taxon>Agaricomycotina</taxon>
        <taxon>Agaricomycetes</taxon>
        <taxon>Russulales</taxon>
        <taxon>Auriscalpiaceae</taxon>
        <taxon>Artomyces</taxon>
    </lineage>
</organism>
<sequence length="214" mass="23238">MGPPRRTKFPKKKKSTPRVQPDNSDAPFDFNSIGMSGVDAPECDEVIFRAAVHSLSSNPELVRIRDEAKQRLGVAAAGETLKDFIMMNTQRVDLDPWANNPGTCAYSTGSADPLTYDIIVPFMRLHPGSAQPHLVLVESKAIIPMYHGGVIMMRGVWKYMGLLPEPGLKDGEWVSAVTGRFTTPFTRGAAGDFEEGSSTGPNWAPPGVPKVKLG</sequence>
<evidence type="ECO:0000313" key="1">
    <source>
        <dbReference type="EMBL" id="KAI0054282.1"/>
    </source>
</evidence>
<reference evidence="1" key="1">
    <citation type="submission" date="2021-03" db="EMBL/GenBank/DDBJ databases">
        <authorList>
            <consortium name="DOE Joint Genome Institute"/>
            <person name="Ahrendt S."/>
            <person name="Looney B.P."/>
            <person name="Miyauchi S."/>
            <person name="Morin E."/>
            <person name="Drula E."/>
            <person name="Courty P.E."/>
            <person name="Chicoki N."/>
            <person name="Fauchery L."/>
            <person name="Kohler A."/>
            <person name="Kuo A."/>
            <person name="Labutti K."/>
            <person name="Pangilinan J."/>
            <person name="Lipzen A."/>
            <person name="Riley R."/>
            <person name="Andreopoulos W."/>
            <person name="He G."/>
            <person name="Johnson J."/>
            <person name="Barry K.W."/>
            <person name="Grigoriev I.V."/>
            <person name="Nagy L."/>
            <person name="Hibbett D."/>
            <person name="Henrissat B."/>
            <person name="Matheny P.B."/>
            <person name="Labbe J."/>
            <person name="Martin F."/>
        </authorList>
    </citation>
    <scope>NUCLEOTIDE SEQUENCE</scope>
    <source>
        <strain evidence="1">HHB10654</strain>
    </source>
</reference>
<comment type="caution">
    <text evidence="1">The sequence shown here is derived from an EMBL/GenBank/DDBJ whole genome shotgun (WGS) entry which is preliminary data.</text>
</comment>
<name>A0ACB8SDN4_9AGAM</name>
<dbReference type="Proteomes" id="UP000814140">
    <property type="component" value="Unassembled WGS sequence"/>
</dbReference>